<evidence type="ECO:0000256" key="2">
    <source>
        <dbReference type="ARBA" id="ARBA00023157"/>
    </source>
</evidence>
<dbReference type="InterPro" id="IPR003599">
    <property type="entry name" value="Ig_sub"/>
</dbReference>
<evidence type="ECO:0000256" key="1">
    <source>
        <dbReference type="ARBA" id="ARBA00022729"/>
    </source>
</evidence>
<keyword evidence="1" id="KW-0732">Signal</keyword>
<dbReference type="EMBL" id="JBBKZT010000029">
    <property type="protein sequence ID" value="MEJ8851978.1"/>
    <property type="molecule type" value="Genomic_DNA"/>
</dbReference>
<evidence type="ECO:0000313" key="4">
    <source>
        <dbReference type="EMBL" id="MEJ8851978.1"/>
    </source>
</evidence>
<evidence type="ECO:0000313" key="5">
    <source>
        <dbReference type="Proteomes" id="UP001385892"/>
    </source>
</evidence>
<dbReference type="SMART" id="SM00409">
    <property type="entry name" value="IG"/>
    <property type="match status" value="1"/>
</dbReference>
<reference evidence="4 5" key="1">
    <citation type="submission" date="2024-03" db="EMBL/GenBank/DDBJ databases">
        <title>Novel species of the genus Variovorax.</title>
        <authorList>
            <person name="Liu Q."/>
            <person name="Xin Y.-H."/>
        </authorList>
    </citation>
    <scope>NUCLEOTIDE SEQUENCE [LARGE SCALE GENOMIC DNA]</scope>
    <source>
        <strain evidence="4 5">KACC 18900</strain>
    </source>
</reference>
<dbReference type="SUPFAM" id="SSF48726">
    <property type="entry name" value="Immunoglobulin"/>
    <property type="match status" value="2"/>
</dbReference>
<protein>
    <submittedName>
        <fullName evidence="4">Immunoglobulin domain-containing protein</fullName>
    </submittedName>
</protein>
<accession>A0ABU8WZ00</accession>
<dbReference type="RefSeq" id="WP_340347828.1">
    <property type="nucleotide sequence ID" value="NZ_JBBKZT010000029.1"/>
</dbReference>
<keyword evidence="5" id="KW-1185">Reference proteome</keyword>
<dbReference type="PANTHER" id="PTHR45080:SF8">
    <property type="entry name" value="IG-LIKE DOMAIN-CONTAINING PROTEIN"/>
    <property type="match status" value="1"/>
</dbReference>
<keyword evidence="2" id="KW-1015">Disulfide bond</keyword>
<dbReference type="PROSITE" id="PS51257">
    <property type="entry name" value="PROKAR_LIPOPROTEIN"/>
    <property type="match status" value="1"/>
</dbReference>
<dbReference type="Gene3D" id="2.60.40.10">
    <property type="entry name" value="Immunoglobulins"/>
    <property type="match status" value="2"/>
</dbReference>
<proteinExistence type="predicted"/>
<evidence type="ECO:0000259" key="3">
    <source>
        <dbReference type="PROSITE" id="PS50835"/>
    </source>
</evidence>
<dbReference type="InterPro" id="IPR013783">
    <property type="entry name" value="Ig-like_fold"/>
</dbReference>
<dbReference type="Proteomes" id="UP001385892">
    <property type="component" value="Unassembled WGS sequence"/>
</dbReference>
<gene>
    <name evidence="4" type="ORF">WKW82_35485</name>
</gene>
<comment type="caution">
    <text evidence="4">The sequence shown here is derived from an EMBL/GenBank/DDBJ whole genome shotgun (WGS) entry which is preliminary data.</text>
</comment>
<organism evidence="4 5">
    <name type="scientific">Variovorax rhizosphaerae</name>
    <dbReference type="NCBI Taxonomy" id="1836200"/>
    <lineage>
        <taxon>Bacteria</taxon>
        <taxon>Pseudomonadati</taxon>
        <taxon>Pseudomonadota</taxon>
        <taxon>Betaproteobacteria</taxon>
        <taxon>Burkholderiales</taxon>
        <taxon>Comamonadaceae</taxon>
        <taxon>Variovorax</taxon>
    </lineage>
</organism>
<dbReference type="InterPro" id="IPR013098">
    <property type="entry name" value="Ig_I-set"/>
</dbReference>
<dbReference type="InterPro" id="IPR036179">
    <property type="entry name" value="Ig-like_dom_sf"/>
</dbReference>
<dbReference type="Pfam" id="PF07679">
    <property type="entry name" value="I-set"/>
    <property type="match status" value="1"/>
</dbReference>
<name>A0ABU8WZ00_9BURK</name>
<dbReference type="InterPro" id="IPR007110">
    <property type="entry name" value="Ig-like_dom"/>
</dbReference>
<sequence>MAKMLMLFMAIERGALARGCRWCLLAFAALLVACGGGGGRSLPLPTPVVAPAITTQPASLSVAEGQAAKFSVTASGTAPLSYQWRRDGTDIPGATSADFTLAATTAIDNGAIFTVAATNSAGSATSSPAMLTVGPMAIAPVITAQPAATGVLVGQTANFGVAAMGTAPLSYQWLRNGVPISGATSAS</sequence>
<dbReference type="InterPro" id="IPR050958">
    <property type="entry name" value="Cell_Adh-Cytoskel_Orgn"/>
</dbReference>
<dbReference type="PANTHER" id="PTHR45080">
    <property type="entry name" value="CONTACTIN 5"/>
    <property type="match status" value="1"/>
</dbReference>
<feature type="domain" description="Ig-like" evidence="3">
    <location>
        <begin position="51"/>
        <end position="132"/>
    </location>
</feature>
<dbReference type="PROSITE" id="PS50835">
    <property type="entry name" value="IG_LIKE"/>
    <property type="match status" value="1"/>
</dbReference>